<feature type="signal peptide" evidence="2">
    <location>
        <begin position="1"/>
        <end position="18"/>
    </location>
</feature>
<evidence type="ECO:0000313" key="3">
    <source>
        <dbReference type="EMBL" id="CAL1677716.1"/>
    </source>
</evidence>
<gene>
    <name evidence="3" type="ORF">LPLAT_LOCUS3694</name>
</gene>
<evidence type="ECO:0000313" key="4">
    <source>
        <dbReference type="Proteomes" id="UP001497644"/>
    </source>
</evidence>
<evidence type="ECO:0000256" key="1">
    <source>
        <dbReference type="SAM" id="MobiDB-lite"/>
    </source>
</evidence>
<dbReference type="EMBL" id="OZ034836">
    <property type="protein sequence ID" value="CAL1677716.1"/>
    <property type="molecule type" value="Genomic_DNA"/>
</dbReference>
<keyword evidence="2" id="KW-0732">Signal</keyword>
<dbReference type="AlphaFoldDB" id="A0AAV2NF25"/>
<keyword evidence="4" id="KW-1185">Reference proteome</keyword>
<dbReference type="Proteomes" id="UP001497644">
    <property type="component" value="Chromosome 13"/>
</dbReference>
<feature type="compositionally biased region" description="Gly residues" evidence="1">
    <location>
        <begin position="59"/>
        <end position="110"/>
    </location>
</feature>
<protein>
    <recommendedName>
        <fullName evidence="5">Sp185/333</fullName>
    </recommendedName>
</protein>
<proteinExistence type="predicted"/>
<evidence type="ECO:0008006" key="5">
    <source>
        <dbReference type="Google" id="ProtNLM"/>
    </source>
</evidence>
<reference evidence="3" key="1">
    <citation type="submission" date="2024-04" db="EMBL/GenBank/DDBJ databases">
        <authorList>
            <consortium name="Molecular Ecology Group"/>
        </authorList>
    </citation>
    <scope>NUCLEOTIDE SEQUENCE</scope>
</reference>
<evidence type="ECO:0000256" key="2">
    <source>
        <dbReference type="SAM" id="SignalP"/>
    </source>
</evidence>
<feature type="chain" id="PRO_5043472293" description="Sp185/333" evidence="2">
    <location>
        <begin position="19"/>
        <end position="117"/>
    </location>
</feature>
<name>A0AAV2NF25_9HYME</name>
<accession>A0AAV2NF25</accession>
<sequence length="117" mass="11276">MMIKIFLITLVCATLVFADSPVQDFQNEWQKPMNGLLNADHFMGRHSSLARRRPPTSQGGSGGSGGEGGAGGAGEPGEPGEPGGAGGAGGAGGEGGEGGGGGREGGGGGRGGRRRGG</sequence>
<feature type="region of interest" description="Disordered" evidence="1">
    <location>
        <begin position="38"/>
        <end position="117"/>
    </location>
</feature>
<organism evidence="3 4">
    <name type="scientific">Lasius platythorax</name>
    <dbReference type="NCBI Taxonomy" id="488582"/>
    <lineage>
        <taxon>Eukaryota</taxon>
        <taxon>Metazoa</taxon>
        <taxon>Ecdysozoa</taxon>
        <taxon>Arthropoda</taxon>
        <taxon>Hexapoda</taxon>
        <taxon>Insecta</taxon>
        <taxon>Pterygota</taxon>
        <taxon>Neoptera</taxon>
        <taxon>Endopterygota</taxon>
        <taxon>Hymenoptera</taxon>
        <taxon>Apocrita</taxon>
        <taxon>Aculeata</taxon>
        <taxon>Formicoidea</taxon>
        <taxon>Formicidae</taxon>
        <taxon>Formicinae</taxon>
        <taxon>Lasius</taxon>
        <taxon>Lasius</taxon>
    </lineage>
</organism>